<evidence type="ECO:0000259" key="11">
    <source>
        <dbReference type="Pfam" id="PF01433"/>
    </source>
</evidence>
<evidence type="ECO:0000256" key="1">
    <source>
        <dbReference type="ARBA" id="ARBA00000098"/>
    </source>
</evidence>
<dbReference type="RefSeq" id="WP_367772275.1">
    <property type="nucleotide sequence ID" value="NZ_JBFNXR010000022.1"/>
</dbReference>
<dbReference type="EC" id="3.4.11.-" evidence="9"/>
<keyword evidence="7 9" id="KW-0862">Zinc</keyword>
<name>A0ABV3RD05_9SPHN</name>
<dbReference type="InterPro" id="IPR034016">
    <property type="entry name" value="M1_APN-typ"/>
</dbReference>
<dbReference type="InterPro" id="IPR024571">
    <property type="entry name" value="ERAP1-like_C_dom"/>
</dbReference>
<evidence type="ECO:0000256" key="2">
    <source>
        <dbReference type="ARBA" id="ARBA00010136"/>
    </source>
</evidence>
<dbReference type="Pfam" id="PF11838">
    <property type="entry name" value="ERAP1_C"/>
    <property type="match status" value="1"/>
</dbReference>
<feature type="domain" description="Aminopeptidase N-like N-terminal" evidence="13">
    <location>
        <begin position="59"/>
        <end position="234"/>
    </location>
</feature>
<feature type="signal peptide" evidence="10">
    <location>
        <begin position="1"/>
        <end position="25"/>
    </location>
</feature>
<keyword evidence="4 9" id="KW-0645">Protease</keyword>
<accession>A0ABV3RD05</accession>
<dbReference type="GO" id="GO:0016787">
    <property type="term" value="F:hydrolase activity"/>
    <property type="evidence" value="ECO:0007669"/>
    <property type="project" value="UniProtKB-KW"/>
</dbReference>
<dbReference type="SUPFAM" id="SSF55486">
    <property type="entry name" value="Metalloproteases ('zincins'), catalytic domain"/>
    <property type="match status" value="1"/>
</dbReference>
<evidence type="ECO:0000256" key="9">
    <source>
        <dbReference type="RuleBase" id="RU364040"/>
    </source>
</evidence>
<dbReference type="Gene3D" id="1.25.50.20">
    <property type="match status" value="1"/>
</dbReference>
<feature type="domain" description="ERAP1-like C-terminal" evidence="12">
    <location>
        <begin position="560"/>
        <end position="875"/>
    </location>
</feature>
<evidence type="ECO:0000259" key="13">
    <source>
        <dbReference type="Pfam" id="PF17900"/>
    </source>
</evidence>
<feature type="domain" description="Peptidase M1 membrane alanine aminopeptidase" evidence="11">
    <location>
        <begin position="275"/>
        <end position="479"/>
    </location>
</feature>
<reference evidence="14 15" key="1">
    <citation type="submission" date="2024-06" db="EMBL/GenBank/DDBJ databases">
        <title>Novosphingobium rhizovicinus M1R2S20.</title>
        <authorList>
            <person name="Sun J.-Q."/>
        </authorList>
    </citation>
    <scope>NUCLEOTIDE SEQUENCE [LARGE SCALE GENOMIC DNA]</scope>
    <source>
        <strain evidence="14 15">M1R2S20</strain>
    </source>
</reference>
<dbReference type="CDD" id="cd09601">
    <property type="entry name" value="M1_APN-Q_like"/>
    <property type="match status" value="1"/>
</dbReference>
<evidence type="ECO:0000256" key="6">
    <source>
        <dbReference type="ARBA" id="ARBA00022801"/>
    </source>
</evidence>
<keyword evidence="15" id="KW-1185">Reference proteome</keyword>
<dbReference type="InterPro" id="IPR014782">
    <property type="entry name" value="Peptidase_M1_dom"/>
</dbReference>
<keyword evidence="8 9" id="KW-0482">Metalloprotease</keyword>
<dbReference type="Gene3D" id="2.60.40.1730">
    <property type="entry name" value="tricorn interacting facor f3 domain"/>
    <property type="match status" value="1"/>
</dbReference>
<keyword evidence="5 9" id="KW-0479">Metal-binding</keyword>
<organism evidence="14 15">
    <name type="scientific">Novosphingobium rhizovicinum</name>
    <dbReference type="NCBI Taxonomy" id="3228928"/>
    <lineage>
        <taxon>Bacteria</taxon>
        <taxon>Pseudomonadati</taxon>
        <taxon>Pseudomonadota</taxon>
        <taxon>Alphaproteobacteria</taxon>
        <taxon>Sphingomonadales</taxon>
        <taxon>Sphingomonadaceae</taxon>
        <taxon>Novosphingobium</taxon>
    </lineage>
</organism>
<gene>
    <name evidence="14" type="ORF">ABUH87_07955</name>
</gene>
<evidence type="ECO:0000259" key="12">
    <source>
        <dbReference type="Pfam" id="PF11838"/>
    </source>
</evidence>
<evidence type="ECO:0000313" key="14">
    <source>
        <dbReference type="EMBL" id="MEW9855114.1"/>
    </source>
</evidence>
<sequence length="896" mass="98025">MKRFSRFTVLVGMCLAGVVHVPAHAVGSSEVEPVPIEVIGQRIEKDGYPKGRLGDAVTPLAYRLDLTIDPAAPRFSGTVEIDVSLSHAAKTIFLHGRELDVDSVFVRSGGHTIEGRWSQLDVQGAARVTFAEPVPEGPATLVFAYEAPFSAGAAGMFRVQVDGAWHSWTQFQSTDARAAFPSFDEPGFKTPFEVTLRTPPDLKAIANAPEVSTIREAGFDVHRYAPTSPLPTYLVAMMVGPFAVLDGSVAPTPRRTEPLPLRIVSTRQNARRLDYARENTGQIVRLLEHWFDEPFPYPKLDQVTTPVLPGAMENAGAALYRDDLLVMDAKAPLAQQQEFGRVVAHEMAHQWFGNLVTPAWWDDLWLNESFANAMGYVIGQAWRPDLDIWSGMLDEGFVAMEMDSLVAGRAVRQPIATTAEIDSAFDRITYGKGGHVIAMIGAYLGEERFRAGVRRFIAAHRHGTATSDDFFKALAEAAEEPRIVPALRSFVQQQGVPLLVINREGGRYRVTQTRYAPLGVVPPATQWLLPICMRRGRESLCQIMEGDSAIFEVSGDDPLVPNAWGTGYYRFELSSRHWDALISGAQNLTAGEALSVADSLYASVLAGRGTVLELARLSSSLRHHADSRAAFAADAALSKLVRKGLVDRVGRSGFVRLRQRLYAPMLRRVGFDPRAGVYASEAPARRRWRSALVAVLLGTPRGSSLRRQLQEAAEDYLGGDRAALDEAWIDHGFDLHIVGGGEAAARQLVQAALASEDPVLRPAALAAAARSSKVAVASWLLDLDDPRLRETERLDILDGIMARSVTRELGYDWIVGNLDRLLAGSEGPFFAARTAAALGQFCSVEWADQIASDLRARFRGMAAALQLERSIEQVRNCGVLNKELGSAITEEFAKLK</sequence>
<dbReference type="PANTHER" id="PTHR11533">
    <property type="entry name" value="PROTEASE M1 ZINC METALLOPROTEASE"/>
    <property type="match status" value="1"/>
</dbReference>
<keyword evidence="10" id="KW-0732">Signal</keyword>
<dbReference type="InterPro" id="IPR045357">
    <property type="entry name" value="Aminopeptidase_N-like_N"/>
</dbReference>
<dbReference type="PRINTS" id="PR00756">
    <property type="entry name" value="ALADIPTASE"/>
</dbReference>
<dbReference type="InterPro" id="IPR027268">
    <property type="entry name" value="Peptidase_M4/M1_CTD_sf"/>
</dbReference>
<dbReference type="SUPFAM" id="SSF63737">
    <property type="entry name" value="Leukotriene A4 hydrolase N-terminal domain"/>
    <property type="match status" value="1"/>
</dbReference>
<evidence type="ECO:0000256" key="5">
    <source>
        <dbReference type="ARBA" id="ARBA00022723"/>
    </source>
</evidence>
<evidence type="ECO:0000256" key="4">
    <source>
        <dbReference type="ARBA" id="ARBA00022670"/>
    </source>
</evidence>
<comment type="catalytic activity">
    <reaction evidence="1">
        <text>Release of an N-terminal amino acid, Xaa-|-Yaa- from a peptide, amide or arylamide. Xaa is preferably Ala, but may be most amino acids including Pro (slow action). When a terminal hydrophobic residue is followed by a prolyl residue, the two may be released as an intact Xaa-Pro dipeptide.</text>
        <dbReference type="EC" id="3.4.11.2"/>
    </reaction>
</comment>
<dbReference type="InterPro" id="IPR001930">
    <property type="entry name" value="Peptidase_M1"/>
</dbReference>
<dbReference type="EMBL" id="JBFNXR010000022">
    <property type="protein sequence ID" value="MEW9855114.1"/>
    <property type="molecule type" value="Genomic_DNA"/>
</dbReference>
<comment type="cofactor">
    <cofactor evidence="9">
        <name>Zn(2+)</name>
        <dbReference type="ChEBI" id="CHEBI:29105"/>
    </cofactor>
    <text evidence="9">Binds 1 zinc ion per subunit.</text>
</comment>
<evidence type="ECO:0000256" key="8">
    <source>
        <dbReference type="ARBA" id="ARBA00023049"/>
    </source>
</evidence>
<feature type="chain" id="PRO_5046751377" description="Aminopeptidase" evidence="10">
    <location>
        <begin position="26"/>
        <end position="896"/>
    </location>
</feature>
<evidence type="ECO:0000313" key="15">
    <source>
        <dbReference type="Proteomes" id="UP001556118"/>
    </source>
</evidence>
<keyword evidence="3 9" id="KW-0031">Aminopeptidase</keyword>
<keyword evidence="6 9" id="KW-0378">Hydrolase</keyword>
<dbReference type="Proteomes" id="UP001556118">
    <property type="component" value="Unassembled WGS sequence"/>
</dbReference>
<dbReference type="PANTHER" id="PTHR11533:SF174">
    <property type="entry name" value="PUROMYCIN-SENSITIVE AMINOPEPTIDASE-RELATED"/>
    <property type="match status" value="1"/>
</dbReference>
<protein>
    <recommendedName>
        <fullName evidence="9">Aminopeptidase</fullName>
        <ecNumber evidence="9">3.4.11.-</ecNumber>
    </recommendedName>
</protein>
<dbReference type="InterPro" id="IPR042097">
    <property type="entry name" value="Aminopeptidase_N-like_N_sf"/>
</dbReference>
<evidence type="ECO:0000256" key="3">
    <source>
        <dbReference type="ARBA" id="ARBA00022438"/>
    </source>
</evidence>
<evidence type="ECO:0000256" key="7">
    <source>
        <dbReference type="ARBA" id="ARBA00022833"/>
    </source>
</evidence>
<evidence type="ECO:0000256" key="10">
    <source>
        <dbReference type="SAM" id="SignalP"/>
    </source>
</evidence>
<dbReference type="Gene3D" id="1.10.390.10">
    <property type="entry name" value="Neutral Protease Domain 2"/>
    <property type="match status" value="1"/>
</dbReference>
<dbReference type="InterPro" id="IPR050344">
    <property type="entry name" value="Peptidase_M1_aminopeptidases"/>
</dbReference>
<dbReference type="Pfam" id="PF17900">
    <property type="entry name" value="Peptidase_M1_N"/>
    <property type="match status" value="1"/>
</dbReference>
<comment type="caution">
    <text evidence="14">The sequence shown here is derived from an EMBL/GenBank/DDBJ whole genome shotgun (WGS) entry which is preliminary data.</text>
</comment>
<comment type="similarity">
    <text evidence="2 9">Belongs to the peptidase M1 family.</text>
</comment>
<proteinExistence type="inferred from homology"/>
<dbReference type="Pfam" id="PF01433">
    <property type="entry name" value="Peptidase_M1"/>
    <property type="match status" value="1"/>
</dbReference>